<dbReference type="AlphaFoldDB" id="A0A850NU97"/>
<reference evidence="1 2" key="1">
    <citation type="submission" date="2020-06" db="EMBL/GenBank/DDBJ databases">
        <title>Description of novel acetic acid bacteria.</title>
        <authorList>
            <person name="Sombolestani A."/>
        </authorList>
    </citation>
    <scope>NUCLEOTIDE SEQUENCE [LARGE SCALE GENOMIC DNA]</scope>
    <source>
        <strain evidence="1 2">LMG 26838</strain>
    </source>
</reference>
<sequence length="53" mass="5465">MVHGKGDFDLEGLPYLAEDTPAAAVPRLRAVAALSEASAALHADHAARLATLL</sequence>
<protein>
    <submittedName>
        <fullName evidence="1">Uncharacterized protein</fullName>
    </submittedName>
</protein>
<comment type="caution">
    <text evidence="1">The sequence shown here is derived from an EMBL/GenBank/DDBJ whole genome shotgun (WGS) entry which is preliminary data.</text>
</comment>
<gene>
    <name evidence="1" type="ORF">HUK83_13520</name>
</gene>
<accession>A0A850NU97</accession>
<evidence type="ECO:0000313" key="1">
    <source>
        <dbReference type="EMBL" id="NVN31346.1"/>
    </source>
</evidence>
<feature type="non-terminal residue" evidence="1">
    <location>
        <position position="53"/>
    </location>
</feature>
<organism evidence="1 2">
    <name type="scientific">Endobacter medicaginis</name>
    <dbReference type="NCBI Taxonomy" id="1181271"/>
    <lineage>
        <taxon>Bacteria</taxon>
        <taxon>Pseudomonadati</taxon>
        <taxon>Pseudomonadota</taxon>
        <taxon>Alphaproteobacteria</taxon>
        <taxon>Acetobacterales</taxon>
        <taxon>Acetobacteraceae</taxon>
        <taxon>Endobacter</taxon>
    </lineage>
</organism>
<proteinExistence type="predicted"/>
<evidence type="ECO:0000313" key="2">
    <source>
        <dbReference type="Proteomes" id="UP000565205"/>
    </source>
</evidence>
<dbReference type="EMBL" id="JABXXQ010000348">
    <property type="protein sequence ID" value="NVN31346.1"/>
    <property type="molecule type" value="Genomic_DNA"/>
</dbReference>
<dbReference type="Proteomes" id="UP000565205">
    <property type="component" value="Unassembled WGS sequence"/>
</dbReference>
<name>A0A850NU97_9PROT</name>